<comment type="caution">
    <text evidence="1">The sequence shown here is derived from an EMBL/GenBank/DDBJ whole genome shotgun (WGS) entry which is preliminary data.</text>
</comment>
<name>X1E4Y0_9ZZZZ</name>
<protein>
    <submittedName>
        <fullName evidence="1">Uncharacterized protein</fullName>
    </submittedName>
</protein>
<reference evidence="1" key="1">
    <citation type="journal article" date="2014" name="Front. Microbiol.">
        <title>High frequency of phylogenetically diverse reductive dehalogenase-homologous genes in deep subseafloor sedimentary metagenomes.</title>
        <authorList>
            <person name="Kawai M."/>
            <person name="Futagami T."/>
            <person name="Toyoda A."/>
            <person name="Takaki Y."/>
            <person name="Nishi S."/>
            <person name="Hori S."/>
            <person name="Arai W."/>
            <person name="Tsubouchi T."/>
            <person name="Morono Y."/>
            <person name="Uchiyama I."/>
            <person name="Ito T."/>
            <person name="Fujiyama A."/>
            <person name="Inagaki F."/>
            <person name="Takami H."/>
        </authorList>
    </citation>
    <scope>NUCLEOTIDE SEQUENCE</scope>
    <source>
        <strain evidence="1">Expedition CK06-06</strain>
    </source>
</reference>
<sequence length="78" mass="9004">LPVVFIGAVLIFYIWKIITPQDLILEARSILDWNMGTVSAGNVRWRFTVWKQMLQYGLELPFIGHGFGEQNIQIKAKL</sequence>
<evidence type="ECO:0000313" key="1">
    <source>
        <dbReference type="EMBL" id="GAH28316.1"/>
    </source>
</evidence>
<dbReference type="AlphaFoldDB" id="X1E4Y0"/>
<feature type="non-terminal residue" evidence="1">
    <location>
        <position position="1"/>
    </location>
</feature>
<dbReference type="EMBL" id="BART01040334">
    <property type="protein sequence ID" value="GAH28316.1"/>
    <property type="molecule type" value="Genomic_DNA"/>
</dbReference>
<organism evidence="1">
    <name type="scientific">marine sediment metagenome</name>
    <dbReference type="NCBI Taxonomy" id="412755"/>
    <lineage>
        <taxon>unclassified sequences</taxon>
        <taxon>metagenomes</taxon>
        <taxon>ecological metagenomes</taxon>
    </lineage>
</organism>
<accession>X1E4Y0</accession>
<gene>
    <name evidence="1" type="ORF">S01H4_65723</name>
</gene>
<proteinExistence type="predicted"/>